<sequence length="420" mass="46513">MMDIVEMAKGAYEASFEIADLITRNKNDLLLKLADELLAFKEEIFAANNEDVLAAKENNLPKALVDRLKFNDSRFLEMVDGVKKVAALPDPVGEIYEGRTVESTLTLYKKRVPLGVVGVIYEARPNVTVDIASLCLKSGNACVLRGGKEALKTNLVLVRILHKVLKEYQIDPRAVTFIDSPDRELIKTMLSLDSYIDVIIPRGGEALHRMCVRFATMPVIVGGFGVSHIFVDKTANLIKAVNIIINSKVQKPSACNALDTLLLHEDIAVPLIDMLLPELEKYQIEIYAHGDIFTLCKAKEYPYLHRGDPTLFDTEWLSLALNIAAVEDVKDAVAHLRRHKAHHSDSILTDSCKNAEIFCNGAGSACVYVNASTRFTDGGQFGMGAEVAISTQKLHVRGPMGLKDLTTYKYICKGDYLCRK</sequence>
<dbReference type="EC" id="1.2.1.41" evidence="7"/>
<dbReference type="PANTHER" id="PTHR11063">
    <property type="entry name" value="GLUTAMATE SEMIALDEHYDE DEHYDROGENASE"/>
    <property type="match status" value="1"/>
</dbReference>
<comment type="subcellular location">
    <subcellularLocation>
        <location evidence="7">Cytoplasm</location>
    </subcellularLocation>
</comment>
<evidence type="ECO:0000256" key="3">
    <source>
        <dbReference type="ARBA" id="ARBA00022650"/>
    </source>
</evidence>
<dbReference type="GO" id="GO:0055129">
    <property type="term" value="P:L-proline biosynthetic process"/>
    <property type="evidence" value="ECO:0007669"/>
    <property type="project" value="UniProtKB-UniRule"/>
</dbReference>
<keyword evidence="2 7" id="KW-0028">Amino-acid biosynthesis</keyword>
<dbReference type="STRING" id="762983.HMPREF9444_00248"/>
<keyword evidence="7" id="KW-0963">Cytoplasm</keyword>
<keyword evidence="5 7" id="KW-0560">Oxidoreductase</keyword>
<dbReference type="HOGENOM" id="CLU_030231_0_0_6"/>
<gene>
    <name evidence="7 9" type="primary">proA</name>
    <name evidence="9" type="ORF">HMPREF9444_00248</name>
</gene>
<protein>
    <recommendedName>
        <fullName evidence="7">Gamma-glutamyl phosphate reductase</fullName>
        <shortName evidence="7">GPR</shortName>
        <ecNumber evidence="7">1.2.1.41</ecNumber>
    </recommendedName>
    <alternativeName>
        <fullName evidence="7">Glutamate-5-semialdehyde dehydrogenase</fullName>
    </alternativeName>
    <alternativeName>
        <fullName evidence="7">Glutamyl-gamma-semialdehyde dehydrogenase</fullName>
        <shortName evidence="7">GSA dehydrogenase</shortName>
    </alternativeName>
</protein>
<dbReference type="UniPathway" id="UPA00098">
    <property type="reaction ID" value="UER00360"/>
</dbReference>
<comment type="similarity">
    <text evidence="7">Belongs to the gamma-glutamyl phosphate reductase family.</text>
</comment>
<name>E8LHT5_SUCHY</name>
<dbReference type="InterPro" id="IPR016161">
    <property type="entry name" value="Ald_DH/histidinol_DH"/>
</dbReference>
<proteinExistence type="inferred from homology"/>
<dbReference type="InterPro" id="IPR016163">
    <property type="entry name" value="Ald_DH_C"/>
</dbReference>
<dbReference type="EMBL" id="AEVO01000009">
    <property type="protein sequence ID" value="EFY07907.1"/>
    <property type="molecule type" value="Genomic_DNA"/>
</dbReference>
<dbReference type="Proteomes" id="UP000018458">
    <property type="component" value="Unassembled WGS sequence"/>
</dbReference>
<dbReference type="Gene3D" id="3.40.605.10">
    <property type="entry name" value="Aldehyde Dehydrogenase, Chain A, domain 1"/>
    <property type="match status" value="1"/>
</dbReference>
<dbReference type="NCBIfam" id="NF001221">
    <property type="entry name" value="PRK00197.1"/>
    <property type="match status" value="1"/>
</dbReference>
<evidence type="ECO:0000313" key="9">
    <source>
        <dbReference type="EMBL" id="EFY07907.1"/>
    </source>
</evidence>
<evidence type="ECO:0000256" key="1">
    <source>
        <dbReference type="ARBA" id="ARBA00004985"/>
    </source>
</evidence>
<comment type="pathway">
    <text evidence="1 7">Amino-acid biosynthesis; L-proline biosynthesis; L-glutamate 5-semialdehyde from L-glutamate: step 2/2.</text>
</comment>
<evidence type="ECO:0000256" key="5">
    <source>
        <dbReference type="ARBA" id="ARBA00023002"/>
    </source>
</evidence>
<keyword evidence="10" id="KW-1185">Reference proteome</keyword>
<organism evidence="9 10">
    <name type="scientific">Succinatimonas hippei (strain DSM 22608 / JCM 16073 / KCTC 15190 / YIT 12066)</name>
    <dbReference type="NCBI Taxonomy" id="762983"/>
    <lineage>
        <taxon>Bacteria</taxon>
        <taxon>Pseudomonadati</taxon>
        <taxon>Pseudomonadota</taxon>
        <taxon>Gammaproteobacteria</taxon>
        <taxon>Aeromonadales</taxon>
        <taxon>Succinivibrionaceae</taxon>
        <taxon>Succinatimonas</taxon>
    </lineage>
</organism>
<dbReference type="SUPFAM" id="SSF53720">
    <property type="entry name" value="ALDH-like"/>
    <property type="match status" value="1"/>
</dbReference>
<dbReference type="InterPro" id="IPR000965">
    <property type="entry name" value="GPR_dom"/>
</dbReference>
<reference evidence="9 10" key="1">
    <citation type="submission" date="2011-01" db="EMBL/GenBank/DDBJ databases">
        <authorList>
            <person name="Weinstock G."/>
            <person name="Sodergren E."/>
            <person name="Clifton S."/>
            <person name="Fulton L."/>
            <person name="Fulton B."/>
            <person name="Courtney L."/>
            <person name="Fronick C."/>
            <person name="Harrison M."/>
            <person name="Strong C."/>
            <person name="Farmer C."/>
            <person name="Delahaunty K."/>
            <person name="Markovic C."/>
            <person name="Hall O."/>
            <person name="Minx P."/>
            <person name="Tomlinson C."/>
            <person name="Mitreva M."/>
            <person name="Hou S."/>
            <person name="Chen J."/>
            <person name="Wollam A."/>
            <person name="Pepin K.H."/>
            <person name="Johnson M."/>
            <person name="Bhonagiri V."/>
            <person name="Zhang X."/>
            <person name="Suruliraj S."/>
            <person name="Warren W."/>
            <person name="Chinwalla A."/>
            <person name="Mardis E.R."/>
            <person name="Wilson R.K."/>
        </authorList>
    </citation>
    <scope>NUCLEOTIDE SEQUENCE [LARGE SCALE GENOMIC DNA]</scope>
    <source>
        <strain evidence="10">DSM 22608 / JCM 16073 / KCTC 15190 / YIT 12066</strain>
    </source>
</reference>
<dbReference type="CDD" id="cd07079">
    <property type="entry name" value="ALDH_F18-19_ProA-GPR"/>
    <property type="match status" value="1"/>
</dbReference>
<dbReference type="PANTHER" id="PTHR11063:SF8">
    <property type="entry name" value="DELTA-1-PYRROLINE-5-CARBOXYLATE SYNTHASE"/>
    <property type="match status" value="1"/>
</dbReference>
<dbReference type="Gene3D" id="3.40.309.10">
    <property type="entry name" value="Aldehyde Dehydrogenase, Chain A, domain 2"/>
    <property type="match status" value="1"/>
</dbReference>
<accession>E8LHT5</accession>
<dbReference type="NCBIfam" id="TIGR00407">
    <property type="entry name" value="proA"/>
    <property type="match status" value="1"/>
</dbReference>
<evidence type="ECO:0000256" key="7">
    <source>
        <dbReference type="HAMAP-Rule" id="MF_00412"/>
    </source>
</evidence>
<dbReference type="eggNOG" id="COG0014">
    <property type="taxonomic scope" value="Bacteria"/>
</dbReference>
<feature type="domain" description="Aldehyde dehydrogenase" evidence="8">
    <location>
        <begin position="3"/>
        <end position="284"/>
    </location>
</feature>
<evidence type="ECO:0000256" key="2">
    <source>
        <dbReference type="ARBA" id="ARBA00022605"/>
    </source>
</evidence>
<dbReference type="InterPro" id="IPR015590">
    <property type="entry name" value="Aldehyde_DH_dom"/>
</dbReference>
<keyword evidence="4 7" id="KW-0521">NADP</keyword>
<evidence type="ECO:0000256" key="6">
    <source>
        <dbReference type="ARBA" id="ARBA00049024"/>
    </source>
</evidence>
<dbReference type="Pfam" id="PF00171">
    <property type="entry name" value="Aldedh"/>
    <property type="match status" value="1"/>
</dbReference>
<comment type="catalytic activity">
    <reaction evidence="6 7">
        <text>L-glutamate 5-semialdehyde + phosphate + NADP(+) = L-glutamyl 5-phosphate + NADPH + H(+)</text>
        <dbReference type="Rhea" id="RHEA:19541"/>
        <dbReference type="ChEBI" id="CHEBI:15378"/>
        <dbReference type="ChEBI" id="CHEBI:43474"/>
        <dbReference type="ChEBI" id="CHEBI:57783"/>
        <dbReference type="ChEBI" id="CHEBI:58066"/>
        <dbReference type="ChEBI" id="CHEBI:58274"/>
        <dbReference type="ChEBI" id="CHEBI:58349"/>
        <dbReference type="EC" id="1.2.1.41"/>
    </reaction>
</comment>
<dbReference type="GO" id="GO:0050661">
    <property type="term" value="F:NADP binding"/>
    <property type="evidence" value="ECO:0007669"/>
    <property type="project" value="InterPro"/>
</dbReference>
<dbReference type="AlphaFoldDB" id="E8LHT5"/>
<keyword evidence="3 7" id="KW-0641">Proline biosynthesis</keyword>
<evidence type="ECO:0000313" key="10">
    <source>
        <dbReference type="Proteomes" id="UP000018458"/>
    </source>
</evidence>
<dbReference type="HAMAP" id="MF_00412">
    <property type="entry name" value="ProA"/>
    <property type="match status" value="1"/>
</dbReference>
<comment type="function">
    <text evidence="7">Catalyzes the NADPH-dependent reduction of L-glutamate 5-phosphate into L-glutamate 5-semialdehyde and phosphate. The product spontaneously undergoes cyclization to form 1-pyrroline-5-carboxylate.</text>
</comment>
<dbReference type="InterPro" id="IPR016162">
    <property type="entry name" value="Ald_DH_N"/>
</dbReference>
<dbReference type="InterPro" id="IPR012134">
    <property type="entry name" value="Glu-5-SA_DH"/>
</dbReference>
<dbReference type="GO" id="GO:0005737">
    <property type="term" value="C:cytoplasm"/>
    <property type="evidence" value="ECO:0007669"/>
    <property type="project" value="UniProtKB-SubCell"/>
</dbReference>
<comment type="caution">
    <text evidence="9">The sequence shown here is derived from an EMBL/GenBank/DDBJ whole genome shotgun (WGS) entry which is preliminary data.</text>
</comment>
<dbReference type="GO" id="GO:0004350">
    <property type="term" value="F:glutamate-5-semialdehyde dehydrogenase activity"/>
    <property type="evidence" value="ECO:0007669"/>
    <property type="project" value="UniProtKB-UniRule"/>
</dbReference>
<evidence type="ECO:0000259" key="8">
    <source>
        <dbReference type="Pfam" id="PF00171"/>
    </source>
</evidence>
<evidence type="ECO:0000256" key="4">
    <source>
        <dbReference type="ARBA" id="ARBA00022857"/>
    </source>
</evidence>
<dbReference type="PIRSF" id="PIRSF000151">
    <property type="entry name" value="GPR"/>
    <property type="match status" value="1"/>
</dbReference>